<evidence type="ECO:0000256" key="1">
    <source>
        <dbReference type="SAM" id="Coils"/>
    </source>
</evidence>
<dbReference type="Proteomes" id="UP001320119">
    <property type="component" value="Chromosome"/>
</dbReference>
<feature type="compositionally biased region" description="Low complexity" evidence="2">
    <location>
        <begin position="304"/>
        <end position="325"/>
    </location>
</feature>
<evidence type="ECO:0008006" key="5">
    <source>
        <dbReference type="Google" id="ProtNLM"/>
    </source>
</evidence>
<protein>
    <recommendedName>
        <fullName evidence="5">DUF349 domain-containing protein</fullName>
    </recommendedName>
</protein>
<dbReference type="EMBL" id="AP023086">
    <property type="protein sequence ID" value="BCD99382.1"/>
    <property type="molecule type" value="Genomic_DNA"/>
</dbReference>
<sequence length="931" mass="103647">MISFFSRLFKKAPSAAPHSKTSTNNAQNRVNTSVTAEQPVLPSQYGAELLGLARDTKASKQRTAARQQIAKLLEENAVTLAQITADAQNTEELLNLCSYNAAAIEDILSTITDQQALAAMANEAPSAQVRKAAAERVTERSAVENMLKGAKGKDKNVYKVAKSRLAVFKAEDDALAQRHAHLASICNDAERHAKKPFDHLYTHKFVSLEQDWQAHEADATAELQKRFDNAITNCQKIIDAEIDKGKAAALAEQLANSMVASIQAATQAVNQVAQALYDSQDIDADALAQFKEQLSEQSQNVQAQINNGQSSSSKSNEQQKAQQKAQQTFYQASEAAHALLKLVEQDGTVTALVTALNSQEKEAAESTRKAISAQLNIRHNLPTLQSESADTAKAAIAQWQQQQNDIVAKRKALIGHVSDLIRRANIAANSGQVRRARGIAKELNEKRAELTDIPLGIANKLEQLDETMTKLGDWHDFAVTPKKEALVEKMTALQSSELAPDDLADKIHALQDEWKLLCKGGQNQDEELWQAFQQSADVAFEPCKKHFAEQAEIREKNAEQRKALTQQLEQYHDAYNWEQAVWKDVEQTLRVAKDAWKTLWPVPRQQQKELQSGFDAALDKIYGEMNAAYEIVKQRKLQLIELAEKAAQHGDPKRAAEDIKQLQQNWKQAGRTFRKTDQQLWTQFRGLCDEVFNKRQTIFDEANAERDQLIAQANTLIDQLEAIAQEDGEKLQTQGSEISDLKTAFSELGDIPKAEYSKFHTLLSKIEQKISSHRSDAQQQAWKSLFTINTELTALELSEDSGDALDAFKEQLNTTKLPSSCNEAFLQRVNALGSNDNTALHTSEEALRLLCIRAEIANGIESPAEDKAQRMNYQVEALKQNFGSTQTDTAESLAREWITISHCPATSLQSLQQRFLENTFEKTNNKVAEPA</sequence>
<dbReference type="AlphaFoldDB" id="A0AAN1WKQ6"/>
<evidence type="ECO:0000256" key="2">
    <source>
        <dbReference type="SAM" id="MobiDB-lite"/>
    </source>
</evidence>
<dbReference type="KEGG" id="marq:MARGE09_P3584"/>
<gene>
    <name evidence="3" type="ORF">MARGE09_P3584</name>
</gene>
<reference evidence="3 4" key="1">
    <citation type="journal article" date="2022" name="IScience">
        <title>An ultrasensitive nanofiber-based assay for enzymatic hydrolysis and deep-sea microbial degradation of cellulose.</title>
        <authorList>
            <person name="Tsudome M."/>
            <person name="Tachioka M."/>
            <person name="Miyazaki M."/>
            <person name="Uchimura K."/>
            <person name="Tsuda M."/>
            <person name="Takaki Y."/>
            <person name="Deguchi S."/>
        </authorList>
    </citation>
    <scope>NUCLEOTIDE SEQUENCE [LARGE SCALE GENOMIC DNA]</scope>
    <source>
        <strain evidence="3 4">GE09</strain>
    </source>
</reference>
<feature type="region of interest" description="Disordered" evidence="2">
    <location>
        <begin position="15"/>
        <end position="38"/>
    </location>
</feature>
<organism evidence="3 4">
    <name type="scientific">Marinagarivorans cellulosilyticus</name>
    <dbReference type="NCBI Taxonomy" id="2721545"/>
    <lineage>
        <taxon>Bacteria</taxon>
        <taxon>Pseudomonadati</taxon>
        <taxon>Pseudomonadota</taxon>
        <taxon>Gammaproteobacteria</taxon>
        <taxon>Cellvibrionales</taxon>
        <taxon>Cellvibrionaceae</taxon>
        <taxon>Marinagarivorans</taxon>
    </lineage>
</organism>
<name>A0AAN1WKQ6_9GAMM</name>
<dbReference type="InterPro" id="IPR007139">
    <property type="entry name" value="DUF349"/>
</dbReference>
<keyword evidence="4" id="KW-1185">Reference proteome</keyword>
<dbReference type="Pfam" id="PF03993">
    <property type="entry name" value="DUF349"/>
    <property type="match status" value="3"/>
</dbReference>
<evidence type="ECO:0000313" key="4">
    <source>
        <dbReference type="Proteomes" id="UP001320119"/>
    </source>
</evidence>
<proteinExistence type="predicted"/>
<feature type="coiled-coil region" evidence="1">
    <location>
        <begin position="699"/>
        <end position="726"/>
    </location>
</feature>
<evidence type="ECO:0000313" key="3">
    <source>
        <dbReference type="EMBL" id="BCD99382.1"/>
    </source>
</evidence>
<accession>A0AAN1WKQ6</accession>
<dbReference type="RefSeq" id="WP_236984621.1">
    <property type="nucleotide sequence ID" value="NZ_AP023086.1"/>
</dbReference>
<keyword evidence="1" id="KW-0175">Coiled coil</keyword>
<feature type="region of interest" description="Disordered" evidence="2">
    <location>
        <begin position="298"/>
        <end position="325"/>
    </location>
</feature>
<feature type="compositionally biased region" description="Polar residues" evidence="2">
    <location>
        <begin position="19"/>
        <end position="36"/>
    </location>
</feature>